<protein>
    <recommendedName>
        <fullName evidence="4">Secreted protein</fullName>
    </recommendedName>
</protein>
<dbReference type="EMBL" id="HG739147">
    <property type="protein sequence ID" value="CDP12310.1"/>
    <property type="molecule type" value="Genomic_DNA"/>
</dbReference>
<accession>A0A068UUV2</accession>
<evidence type="ECO:0000256" key="1">
    <source>
        <dbReference type="SAM" id="SignalP"/>
    </source>
</evidence>
<gene>
    <name evidence="2" type="ORF">GSCOC_T00035775001</name>
</gene>
<feature type="signal peptide" evidence="1">
    <location>
        <begin position="1"/>
        <end position="31"/>
    </location>
</feature>
<keyword evidence="3" id="KW-1185">Reference proteome</keyword>
<proteinExistence type="predicted"/>
<dbReference type="Gramene" id="CDP12310">
    <property type="protein sequence ID" value="CDP12310"/>
    <property type="gene ID" value="GSCOC_T00035775001"/>
</dbReference>
<evidence type="ECO:0000313" key="3">
    <source>
        <dbReference type="Proteomes" id="UP000295252"/>
    </source>
</evidence>
<feature type="chain" id="PRO_5001657989" description="Secreted protein" evidence="1">
    <location>
        <begin position="32"/>
        <end position="75"/>
    </location>
</feature>
<dbReference type="Proteomes" id="UP000295252">
    <property type="component" value="Chromosome VI"/>
</dbReference>
<organism evidence="2 3">
    <name type="scientific">Coffea canephora</name>
    <name type="common">Robusta coffee</name>
    <dbReference type="NCBI Taxonomy" id="49390"/>
    <lineage>
        <taxon>Eukaryota</taxon>
        <taxon>Viridiplantae</taxon>
        <taxon>Streptophyta</taxon>
        <taxon>Embryophyta</taxon>
        <taxon>Tracheophyta</taxon>
        <taxon>Spermatophyta</taxon>
        <taxon>Magnoliopsida</taxon>
        <taxon>eudicotyledons</taxon>
        <taxon>Gunneridae</taxon>
        <taxon>Pentapetalae</taxon>
        <taxon>asterids</taxon>
        <taxon>lamiids</taxon>
        <taxon>Gentianales</taxon>
        <taxon>Rubiaceae</taxon>
        <taxon>Ixoroideae</taxon>
        <taxon>Gardenieae complex</taxon>
        <taxon>Bertiereae - Coffeeae clade</taxon>
        <taxon>Coffeeae</taxon>
        <taxon>Coffea</taxon>
    </lineage>
</organism>
<evidence type="ECO:0000313" key="2">
    <source>
        <dbReference type="EMBL" id="CDP12310.1"/>
    </source>
</evidence>
<keyword evidence="1" id="KW-0732">Signal</keyword>
<sequence>MTVLQACGSPASTFLVFATIAASLLPEIAVCASLKSKSPPSLSPLALCWLSWTKERGKKHFVWLPAGCVLILMIR</sequence>
<evidence type="ECO:0008006" key="4">
    <source>
        <dbReference type="Google" id="ProtNLM"/>
    </source>
</evidence>
<dbReference type="AlphaFoldDB" id="A0A068UUV2"/>
<dbReference type="InParanoid" id="A0A068UUV2"/>
<name>A0A068UUV2_COFCA</name>
<reference evidence="3" key="1">
    <citation type="journal article" date="2014" name="Science">
        <title>The coffee genome provides insight into the convergent evolution of caffeine biosynthesis.</title>
        <authorList>
            <person name="Denoeud F."/>
            <person name="Carretero-Paulet L."/>
            <person name="Dereeper A."/>
            <person name="Droc G."/>
            <person name="Guyot R."/>
            <person name="Pietrella M."/>
            <person name="Zheng C."/>
            <person name="Alberti A."/>
            <person name="Anthony F."/>
            <person name="Aprea G."/>
            <person name="Aury J.M."/>
            <person name="Bento P."/>
            <person name="Bernard M."/>
            <person name="Bocs S."/>
            <person name="Campa C."/>
            <person name="Cenci A."/>
            <person name="Combes M.C."/>
            <person name="Crouzillat D."/>
            <person name="Da Silva C."/>
            <person name="Daddiego L."/>
            <person name="De Bellis F."/>
            <person name="Dussert S."/>
            <person name="Garsmeur O."/>
            <person name="Gayraud T."/>
            <person name="Guignon V."/>
            <person name="Jahn K."/>
            <person name="Jamilloux V."/>
            <person name="Joet T."/>
            <person name="Labadie K."/>
            <person name="Lan T."/>
            <person name="Leclercq J."/>
            <person name="Lepelley M."/>
            <person name="Leroy T."/>
            <person name="Li L.T."/>
            <person name="Librado P."/>
            <person name="Lopez L."/>
            <person name="Munoz A."/>
            <person name="Noel B."/>
            <person name="Pallavicini A."/>
            <person name="Perrotta G."/>
            <person name="Poncet V."/>
            <person name="Pot D."/>
            <person name="Priyono X."/>
            <person name="Rigoreau M."/>
            <person name="Rouard M."/>
            <person name="Rozas J."/>
            <person name="Tranchant-Dubreuil C."/>
            <person name="VanBuren R."/>
            <person name="Zhang Q."/>
            <person name="Andrade A.C."/>
            <person name="Argout X."/>
            <person name="Bertrand B."/>
            <person name="de Kochko A."/>
            <person name="Graziosi G."/>
            <person name="Henry R.J."/>
            <person name="Jayarama X."/>
            <person name="Ming R."/>
            <person name="Nagai C."/>
            <person name="Rounsley S."/>
            <person name="Sankoff D."/>
            <person name="Giuliano G."/>
            <person name="Albert V.A."/>
            <person name="Wincker P."/>
            <person name="Lashermes P."/>
        </authorList>
    </citation>
    <scope>NUCLEOTIDE SEQUENCE [LARGE SCALE GENOMIC DNA]</scope>
    <source>
        <strain evidence="3">cv. DH200-94</strain>
    </source>
</reference>